<evidence type="ECO:0000313" key="3">
    <source>
        <dbReference type="Proteomes" id="UP001432027"/>
    </source>
</evidence>
<name>A0AAV5STW7_9BILA</name>
<evidence type="ECO:0000259" key="1">
    <source>
        <dbReference type="Pfam" id="PF18885"/>
    </source>
</evidence>
<proteinExistence type="predicted"/>
<dbReference type="AlphaFoldDB" id="A0AAV5STW7"/>
<organism evidence="2 3">
    <name type="scientific">Pristionchus entomophagus</name>
    <dbReference type="NCBI Taxonomy" id="358040"/>
    <lineage>
        <taxon>Eukaryota</taxon>
        <taxon>Metazoa</taxon>
        <taxon>Ecdysozoa</taxon>
        <taxon>Nematoda</taxon>
        <taxon>Chromadorea</taxon>
        <taxon>Rhabditida</taxon>
        <taxon>Rhabditina</taxon>
        <taxon>Diplogasteromorpha</taxon>
        <taxon>Diplogasteroidea</taxon>
        <taxon>Neodiplogasteridae</taxon>
        <taxon>Pristionchus</taxon>
    </lineage>
</organism>
<dbReference type="EMBL" id="BTSX01000002">
    <property type="protein sequence ID" value="GMS86583.1"/>
    <property type="molecule type" value="Genomic_DNA"/>
</dbReference>
<reference evidence="2" key="1">
    <citation type="submission" date="2023-10" db="EMBL/GenBank/DDBJ databases">
        <title>Genome assembly of Pristionchus species.</title>
        <authorList>
            <person name="Yoshida K."/>
            <person name="Sommer R.J."/>
        </authorList>
    </citation>
    <scope>NUCLEOTIDE SEQUENCE</scope>
    <source>
        <strain evidence="2">RS0144</strain>
    </source>
</reference>
<comment type="caution">
    <text evidence="2">The sequence shown here is derived from an EMBL/GenBank/DDBJ whole genome shotgun (WGS) entry which is preliminary data.</text>
</comment>
<dbReference type="Proteomes" id="UP001432027">
    <property type="component" value="Unassembled WGS sequence"/>
</dbReference>
<protein>
    <recommendedName>
        <fullName evidence="1">DUF5648 domain-containing protein</fullName>
    </recommendedName>
</protein>
<dbReference type="Pfam" id="PF18885">
    <property type="entry name" value="DUF5648"/>
    <property type="match status" value="1"/>
</dbReference>
<keyword evidence="3" id="KW-1185">Reference proteome</keyword>
<sequence>LFRSYHGRVIDHFYTTNAVEHARANGYTKEGTVGYLGRDGSTESHCSCLRPLFRLYHHRARNHFYTSKATERASAEGFGYKFESIEGYCTSEPACGAYLPLYRFYSASGQNHFYTTSVDEMKKVKSNLKQYKYEGIECYLWQ</sequence>
<evidence type="ECO:0000313" key="2">
    <source>
        <dbReference type="EMBL" id="GMS86583.1"/>
    </source>
</evidence>
<feature type="non-terminal residue" evidence="2">
    <location>
        <position position="142"/>
    </location>
</feature>
<accession>A0AAV5STW7</accession>
<feature type="non-terminal residue" evidence="2">
    <location>
        <position position="1"/>
    </location>
</feature>
<feature type="domain" description="DUF5648" evidence="1">
    <location>
        <begin position="1"/>
        <end position="140"/>
    </location>
</feature>
<gene>
    <name evidence="2" type="ORF">PENTCL1PPCAC_8758</name>
</gene>
<dbReference type="InterPro" id="IPR043708">
    <property type="entry name" value="DUF5648"/>
</dbReference>